<evidence type="ECO:0000259" key="1">
    <source>
        <dbReference type="Pfam" id="PF00425"/>
    </source>
</evidence>
<dbReference type="PANTHER" id="PTHR11236">
    <property type="entry name" value="AMINOBENZOATE/ANTHRANILATE SYNTHASE"/>
    <property type="match status" value="1"/>
</dbReference>
<name>A0A840VCW4_9BACT</name>
<feature type="domain" description="Chorismate-utilising enzyme C-terminal" evidence="1">
    <location>
        <begin position="151"/>
        <end position="404"/>
    </location>
</feature>
<dbReference type="EMBL" id="JACHFD010000008">
    <property type="protein sequence ID" value="MBB5351649.1"/>
    <property type="molecule type" value="Genomic_DNA"/>
</dbReference>
<comment type="caution">
    <text evidence="2">The sequence shown here is derived from an EMBL/GenBank/DDBJ whole genome shotgun (WGS) entry which is preliminary data.</text>
</comment>
<dbReference type="InterPro" id="IPR005801">
    <property type="entry name" value="ADC_synthase"/>
</dbReference>
<dbReference type="InterPro" id="IPR019999">
    <property type="entry name" value="Anth_synth_I-like"/>
</dbReference>
<dbReference type="SUPFAM" id="SSF56322">
    <property type="entry name" value="ADC synthase"/>
    <property type="match status" value="1"/>
</dbReference>
<reference evidence="2 3" key="1">
    <citation type="submission" date="2020-08" db="EMBL/GenBank/DDBJ databases">
        <title>Genomic Encyclopedia of Type Strains, Phase IV (KMG-IV): sequencing the most valuable type-strain genomes for metagenomic binning, comparative biology and taxonomic classification.</title>
        <authorList>
            <person name="Goeker M."/>
        </authorList>
    </citation>
    <scope>NUCLEOTIDE SEQUENCE [LARGE SCALE GENOMIC DNA]</scope>
    <source>
        <strain evidence="2 3">YC6886</strain>
    </source>
</reference>
<dbReference type="Gene3D" id="3.60.120.10">
    <property type="entry name" value="Anthranilate synthase"/>
    <property type="match status" value="1"/>
</dbReference>
<organism evidence="2 3">
    <name type="scientific">Haloferula luteola</name>
    <dbReference type="NCBI Taxonomy" id="595692"/>
    <lineage>
        <taxon>Bacteria</taxon>
        <taxon>Pseudomonadati</taxon>
        <taxon>Verrucomicrobiota</taxon>
        <taxon>Verrucomicrobiia</taxon>
        <taxon>Verrucomicrobiales</taxon>
        <taxon>Verrucomicrobiaceae</taxon>
        <taxon>Haloferula</taxon>
    </lineage>
</organism>
<dbReference type="InterPro" id="IPR015890">
    <property type="entry name" value="Chorismate_C"/>
</dbReference>
<sequence>MSSPDLRRRLDLEGLSPLEVAARLGHLPGRVWLDSAGNFPADEGWPVSLVAADPVEVLKGSIFDREDRARLERELEKGKCGPARDWGFPAGGLCGWIDYEGEFVFGVYPRMLVHSERGGWMDVGGLADELGEVTEAKRPWVGAVKGLESRECFVGSVRRVLEWIAAGDIYQVNVAQGFEAEVSGGSLFGLYEELRAVSPAPMAGWLELDGKEVLSSSPETFLRISGRGVETRPIKGTRPRFADATEDRRSAYELQTSAKEIAELVMITDLLRNDLGRVCEFGSVEVAEMLRLETLAQVHHLVSVVRGRLRSDVSGVEAVAECFPGGSITGAPKKRAMEIIRELEGAPRGIYCGSIGCFGFDGESRFNIAIRTMVREGSRLRFHAGAGIVADSDPEKEYEETLHKAEGIRLALKAFSAGRDSDL</sequence>
<dbReference type="GO" id="GO:0046820">
    <property type="term" value="F:4-amino-4-deoxychorismate synthase activity"/>
    <property type="evidence" value="ECO:0007669"/>
    <property type="project" value="TreeGrafter"/>
</dbReference>
<dbReference type="PRINTS" id="PR00095">
    <property type="entry name" value="ANTSNTHASEI"/>
</dbReference>
<dbReference type="PANTHER" id="PTHR11236:SF50">
    <property type="entry name" value="AMINODEOXYCHORISMATE SYNTHASE COMPONENT 1"/>
    <property type="match status" value="1"/>
</dbReference>
<gene>
    <name evidence="2" type="ORF">HNR46_001888</name>
</gene>
<dbReference type="AlphaFoldDB" id="A0A840VCW4"/>
<keyword evidence="3" id="KW-1185">Reference proteome</keyword>
<accession>A0A840VCW4</accession>
<dbReference type="GO" id="GO:0000162">
    <property type="term" value="P:L-tryptophan biosynthetic process"/>
    <property type="evidence" value="ECO:0007669"/>
    <property type="project" value="TreeGrafter"/>
</dbReference>
<evidence type="ECO:0000313" key="3">
    <source>
        <dbReference type="Proteomes" id="UP000557717"/>
    </source>
</evidence>
<dbReference type="RefSeq" id="WP_343076028.1">
    <property type="nucleotide sequence ID" value="NZ_JACHFD010000008.1"/>
</dbReference>
<dbReference type="Proteomes" id="UP000557717">
    <property type="component" value="Unassembled WGS sequence"/>
</dbReference>
<dbReference type="Pfam" id="PF00425">
    <property type="entry name" value="Chorismate_bind"/>
    <property type="match status" value="1"/>
</dbReference>
<protein>
    <recommendedName>
        <fullName evidence="1">Chorismate-utilising enzyme C-terminal domain-containing protein</fullName>
    </recommendedName>
</protein>
<evidence type="ECO:0000313" key="2">
    <source>
        <dbReference type="EMBL" id="MBB5351649.1"/>
    </source>
</evidence>
<proteinExistence type="predicted"/>